<comment type="subcellular location">
    <subcellularLocation>
        <location evidence="2">Mitochondrion inner membrane</location>
        <topology evidence="2">Peripheral membrane protein</topology>
        <orientation evidence="2">Matrix side</orientation>
    </subcellularLocation>
    <subcellularLocation>
        <location evidence="1">Peroxisome</location>
    </subcellularLocation>
</comment>
<comment type="similarity">
    <text evidence="3">Belongs to the carnitine/choline acetyltransferase family.</text>
</comment>
<keyword evidence="13" id="KW-0012">Acyltransferase</keyword>
<comment type="function">
    <text evidence="15">Carnitine acetylase is specific for short chain fatty acids. Carnitine acetylase seems to affect the flux through the pyruvate dehydrogenase complex. It may be involved as well in the transport of acetyl-CoA into mitochondria.</text>
</comment>
<dbReference type="GO" id="GO:0005743">
    <property type="term" value="C:mitochondrial inner membrane"/>
    <property type="evidence" value="ECO:0007669"/>
    <property type="project" value="UniProtKB-SubCell"/>
</dbReference>
<keyword evidence="5" id="KW-0808">Transferase</keyword>
<feature type="domain" description="Amidohydrolase-related" evidence="20">
    <location>
        <begin position="668"/>
        <end position="1030"/>
    </location>
</feature>
<comment type="catalytic activity">
    <reaction evidence="14">
        <text>(R)-carnitine + acetyl-CoA = O-acetyl-(R)-carnitine + CoA</text>
        <dbReference type="Rhea" id="RHEA:21136"/>
        <dbReference type="ChEBI" id="CHEBI:16347"/>
        <dbReference type="ChEBI" id="CHEBI:57287"/>
        <dbReference type="ChEBI" id="CHEBI:57288"/>
        <dbReference type="ChEBI" id="CHEBI:57589"/>
        <dbReference type="EC" id="2.3.1.7"/>
    </reaction>
</comment>
<keyword evidence="10" id="KW-0496">Mitochondrion</keyword>
<dbReference type="PROSITE" id="PS00439">
    <property type="entry name" value="ACYLTRANSF_C_1"/>
    <property type="match status" value="1"/>
</dbReference>
<dbReference type="Proteomes" id="UP000775547">
    <property type="component" value="Unassembled WGS sequence"/>
</dbReference>
<sequence length="1096" mass="121231">MAKKNTHTYTADATAPPMLRYQASLPTLPVPPLASTLEKYIESVTPLLTPAQLAHTKSTAAAFLSSPLAAELQTRLEARAGTPGTANWLSDWWNDAAYMGYRDPVVVFVSYFFVHTPNRTFRDSPARAAAHLLKATLPFRALVESGQLEPEKARTSPLCMASYKWLFHAARFPTKPSDTAHKFEPKEHNHVVVLRRNRFFVVPLAHPSTGQELSAAELEVQFSRIIELAEEKGAPVGALTSDNRDRWTEAREALLKLPGNEEKVRAVDSAMIIVALDDSAPVTREETSWATWVGDGRNRWFDKHQPPPVIVYANGRSGFLGEHSCMDGTPTLRLNEFILASLAHNKVPLGPERTESTAADLPVPTELKFTLDAQLNTLIKDAEGRFDELVGKHDLHCHLMLMHAPYEQVLHYEAYGKNYIKTHKLSPDAWAQLTMQLAFHKLHSRLPAVYESAQTRKFQLGRTEVIRSASSESKAFVEAIASGKGLGLGKGGEAREVRALFEKAVKRHGTYAAWAADGRGVDRHLFGLKKLVREGEEVPELFKDEAFGKSSHWELSTSQLSSPYFDGWGYGEVVPDGYGLSYAIGDNYIRWTITSLKQRTEVLKHYLAEAATEIRDVLEAARKEDAEAIAIDSTGHITHSSSSSSPSARTLLDQTPANEITVLPKGTFLLPPFTDLHAHAPQFLYQGTGLHLPLMQWLDAYAFKAEERLDTDPALAQRVYHRLAERLSALGTGTVLLFGTINEDTNLILANAMHDAGLRAYVGKLSMDRSTRPTYVEPSTDAALASARSFVARCRALSGPGLVRPVLTPRFVPTCSDALLEGLAGIMQDEKQRSENIKLQSHMAEARDQVEWVRRERGVDDIDVFDRVGPLPRLLFKRRLTPVVVQTNLLTPHTIQAHCTFLFPSSLSLCATRGTAVAHCPLSNAYFSSEPFKLREALSAGVRVGLGSDVAGGYDLDIMCSMRWAVGVSRMREGATSESRPQGVEAEAPLAINWQESLYLATVGGLDALGLPARAMGTFDVGAPFDAQQIRLFEPESARGVGALDFFDLEIKVERGERLEELAEITLEMVEKWWCVGDGRNRVALWVQGRAVWPRI</sequence>
<dbReference type="InterPro" id="IPR011059">
    <property type="entry name" value="Metal-dep_hydrolase_composite"/>
</dbReference>
<dbReference type="SUPFAM" id="SSF52777">
    <property type="entry name" value="CoA-dependent acyltransferases"/>
    <property type="match status" value="2"/>
</dbReference>
<dbReference type="SUPFAM" id="SSF51556">
    <property type="entry name" value="Metallo-dependent hydrolases"/>
    <property type="match status" value="1"/>
</dbReference>
<evidence type="ECO:0000256" key="3">
    <source>
        <dbReference type="ARBA" id="ARBA00005232"/>
    </source>
</evidence>
<keyword evidence="9" id="KW-0443">Lipid metabolism</keyword>
<dbReference type="Gene3D" id="3.30.559.70">
    <property type="entry name" value="Choline/Carnitine o-acyltransferase, domain 2"/>
    <property type="match status" value="1"/>
</dbReference>
<dbReference type="InterPro" id="IPR042231">
    <property type="entry name" value="Cho/carn_acyl_trans_2"/>
</dbReference>
<reference evidence="21" key="1">
    <citation type="submission" date="2020-07" db="EMBL/GenBank/DDBJ databases">
        <authorList>
            <person name="Nieuwenhuis M."/>
            <person name="Van De Peppel L.J.J."/>
        </authorList>
    </citation>
    <scope>NUCLEOTIDE SEQUENCE</scope>
    <source>
        <strain evidence="21">AP01</strain>
        <tissue evidence="21">Mycelium</tissue>
    </source>
</reference>
<comment type="caution">
    <text evidence="21">The sequence shown here is derived from an EMBL/GenBank/DDBJ whole genome shotgun (WGS) entry which is preliminary data.</text>
</comment>
<evidence type="ECO:0000256" key="5">
    <source>
        <dbReference type="ARBA" id="ARBA00022679"/>
    </source>
</evidence>
<evidence type="ECO:0000256" key="14">
    <source>
        <dbReference type="ARBA" id="ARBA00052702"/>
    </source>
</evidence>
<dbReference type="PANTHER" id="PTHR22589:SF103">
    <property type="entry name" value="CARNITINE O-ACETYL-TRANSFERASE, ISOFORM A-RELATED"/>
    <property type="match status" value="1"/>
</dbReference>
<gene>
    <name evidence="21" type="ORF">DXG03_007466</name>
</gene>
<dbReference type="Gene3D" id="3.20.20.140">
    <property type="entry name" value="Metal-dependent hydrolases"/>
    <property type="match status" value="1"/>
</dbReference>
<evidence type="ECO:0000256" key="12">
    <source>
        <dbReference type="ARBA" id="ARBA00023140"/>
    </source>
</evidence>
<evidence type="ECO:0000256" key="8">
    <source>
        <dbReference type="ARBA" id="ARBA00022946"/>
    </source>
</evidence>
<dbReference type="GO" id="GO:0016810">
    <property type="term" value="F:hydrolase activity, acting on carbon-nitrogen (but not peptide) bonds"/>
    <property type="evidence" value="ECO:0007669"/>
    <property type="project" value="InterPro"/>
</dbReference>
<evidence type="ECO:0000256" key="15">
    <source>
        <dbReference type="ARBA" id="ARBA00053195"/>
    </source>
</evidence>
<dbReference type="Pfam" id="PF00755">
    <property type="entry name" value="Carn_acyltransf"/>
    <property type="match status" value="1"/>
</dbReference>
<dbReference type="InterPro" id="IPR039551">
    <property type="entry name" value="Cho/carn_acyl_trans"/>
</dbReference>
<accession>A0A9P7G8M3</accession>
<dbReference type="GO" id="GO:0006631">
    <property type="term" value="P:fatty acid metabolic process"/>
    <property type="evidence" value="ECO:0007669"/>
    <property type="project" value="UniProtKB-KW"/>
</dbReference>
<dbReference type="InterPro" id="IPR032466">
    <property type="entry name" value="Metal_Hydrolase"/>
</dbReference>
<dbReference type="EMBL" id="JABCKV010000055">
    <property type="protein sequence ID" value="KAG5644914.1"/>
    <property type="molecule type" value="Genomic_DNA"/>
</dbReference>
<evidence type="ECO:0000256" key="9">
    <source>
        <dbReference type="ARBA" id="ARBA00023098"/>
    </source>
</evidence>
<evidence type="ECO:0000256" key="17">
    <source>
        <dbReference type="ARBA" id="ARBA00073438"/>
    </source>
</evidence>
<evidence type="ECO:0000256" key="1">
    <source>
        <dbReference type="ARBA" id="ARBA00004275"/>
    </source>
</evidence>
<evidence type="ECO:0000256" key="11">
    <source>
        <dbReference type="ARBA" id="ARBA00023136"/>
    </source>
</evidence>
<dbReference type="SUPFAM" id="SSF51338">
    <property type="entry name" value="Composite domain of metallo-dependent hydrolases"/>
    <property type="match status" value="1"/>
</dbReference>
<feature type="domain" description="Choline/carnitine acyltransferase" evidence="19">
    <location>
        <begin position="28"/>
        <end position="607"/>
    </location>
</feature>
<dbReference type="Gene3D" id="3.30.559.10">
    <property type="entry name" value="Chloramphenicol acetyltransferase-like domain"/>
    <property type="match status" value="1"/>
</dbReference>
<evidence type="ECO:0000259" key="19">
    <source>
        <dbReference type="Pfam" id="PF00755"/>
    </source>
</evidence>
<evidence type="ECO:0000256" key="18">
    <source>
        <dbReference type="PIRSR" id="PIRSR600542-1"/>
    </source>
</evidence>
<protein>
    <recommendedName>
        <fullName evidence="17">Carnitine O-acetyltransferase, mitochondrial</fullName>
        <ecNumber evidence="16">2.3.1.7</ecNumber>
    </recommendedName>
</protein>
<organism evidence="21 22">
    <name type="scientific">Asterophora parasitica</name>
    <dbReference type="NCBI Taxonomy" id="117018"/>
    <lineage>
        <taxon>Eukaryota</taxon>
        <taxon>Fungi</taxon>
        <taxon>Dikarya</taxon>
        <taxon>Basidiomycota</taxon>
        <taxon>Agaricomycotina</taxon>
        <taxon>Agaricomycetes</taxon>
        <taxon>Agaricomycetidae</taxon>
        <taxon>Agaricales</taxon>
        <taxon>Tricholomatineae</taxon>
        <taxon>Lyophyllaceae</taxon>
        <taxon>Asterophora</taxon>
    </lineage>
</organism>
<evidence type="ECO:0000313" key="22">
    <source>
        <dbReference type="Proteomes" id="UP000775547"/>
    </source>
</evidence>
<dbReference type="Gene3D" id="2.30.40.10">
    <property type="entry name" value="Urease, subunit C, domain 1"/>
    <property type="match status" value="1"/>
</dbReference>
<proteinExistence type="inferred from homology"/>
<dbReference type="EC" id="2.3.1.7" evidence="16"/>
<keyword evidence="12" id="KW-0576">Peroxisome</keyword>
<keyword evidence="4" id="KW-0813">Transport</keyword>
<evidence type="ECO:0000313" key="21">
    <source>
        <dbReference type="EMBL" id="KAG5644914.1"/>
    </source>
</evidence>
<reference evidence="21" key="2">
    <citation type="submission" date="2021-10" db="EMBL/GenBank/DDBJ databases">
        <title>Phylogenomics reveals ancestral predisposition of the termite-cultivated fungus Termitomyces towards a domesticated lifestyle.</title>
        <authorList>
            <person name="Auxier B."/>
            <person name="Grum-Grzhimaylo A."/>
            <person name="Cardenas M.E."/>
            <person name="Lodge J.D."/>
            <person name="Laessoe T."/>
            <person name="Pedersen O."/>
            <person name="Smith M.E."/>
            <person name="Kuyper T.W."/>
            <person name="Franco-Molano E.A."/>
            <person name="Baroni T.J."/>
            <person name="Aanen D.K."/>
        </authorList>
    </citation>
    <scope>NUCLEOTIDE SEQUENCE</scope>
    <source>
        <strain evidence="21">AP01</strain>
        <tissue evidence="21">Mycelium</tissue>
    </source>
</reference>
<keyword evidence="8" id="KW-0809">Transit peptide</keyword>
<dbReference type="InterPro" id="IPR006680">
    <property type="entry name" value="Amidohydro-rel"/>
</dbReference>
<dbReference type="GO" id="GO:0004092">
    <property type="term" value="F:carnitine O-acetyltransferase activity"/>
    <property type="evidence" value="ECO:0007669"/>
    <property type="project" value="UniProtKB-EC"/>
</dbReference>
<evidence type="ECO:0000256" key="6">
    <source>
        <dbReference type="ARBA" id="ARBA00022792"/>
    </source>
</evidence>
<dbReference type="PANTHER" id="PTHR22589">
    <property type="entry name" value="CARNITINE O-ACYLTRANSFERASE"/>
    <property type="match status" value="1"/>
</dbReference>
<feature type="active site" description="Proton acceptor" evidence="18">
    <location>
        <position position="323"/>
    </location>
</feature>
<keyword evidence="22" id="KW-1185">Reference proteome</keyword>
<dbReference type="Pfam" id="PF01979">
    <property type="entry name" value="Amidohydro_1"/>
    <property type="match status" value="1"/>
</dbReference>
<dbReference type="AlphaFoldDB" id="A0A9P7G8M3"/>
<dbReference type="OrthoDB" id="240216at2759"/>
<evidence type="ECO:0000256" key="7">
    <source>
        <dbReference type="ARBA" id="ARBA00022832"/>
    </source>
</evidence>
<evidence type="ECO:0000256" key="16">
    <source>
        <dbReference type="ARBA" id="ARBA00066910"/>
    </source>
</evidence>
<keyword evidence="11" id="KW-0472">Membrane</keyword>
<evidence type="ECO:0000256" key="13">
    <source>
        <dbReference type="ARBA" id="ARBA00023315"/>
    </source>
</evidence>
<keyword evidence="7" id="KW-0276">Fatty acid metabolism</keyword>
<evidence type="ECO:0000259" key="20">
    <source>
        <dbReference type="Pfam" id="PF01979"/>
    </source>
</evidence>
<name>A0A9P7G8M3_9AGAR</name>
<dbReference type="GO" id="GO:0005777">
    <property type="term" value="C:peroxisome"/>
    <property type="evidence" value="ECO:0007669"/>
    <property type="project" value="UniProtKB-SubCell"/>
</dbReference>
<dbReference type="InterPro" id="IPR023213">
    <property type="entry name" value="CAT-like_dom_sf"/>
</dbReference>
<evidence type="ECO:0000256" key="4">
    <source>
        <dbReference type="ARBA" id="ARBA00022448"/>
    </source>
</evidence>
<dbReference type="InterPro" id="IPR000542">
    <property type="entry name" value="Carn_acyl_trans"/>
</dbReference>
<dbReference type="GO" id="GO:0009437">
    <property type="term" value="P:carnitine metabolic process"/>
    <property type="evidence" value="ECO:0007669"/>
    <property type="project" value="TreeGrafter"/>
</dbReference>
<evidence type="ECO:0000256" key="2">
    <source>
        <dbReference type="ARBA" id="ARBA00004443"/>
    </source>
</evidence>
<evidence type="ECO:0000256" key="10">
    <source>
        <dbReference type="ARBA" id="ARBA00023128"/>
    </source>
</evidence>
<keyword evidence="6" id="KW-0999">Mitochondrion inner membrane</keyword>
<dbReference type="FunFam" id="3.30.559.70:FF:000007">
    <property type="entry name" value="Carnitine O-acetyltransferase, mitochondrial"/>
    <property type="match status" value="1"/>
</dbReference>